<dbReference type="GO" id="GO:0005634">
    <property type="term" value="C:nucleus"/>
    <property type="evidence" value="ECO:0007669"/>
    <property type="project" value="UniProtKB-SubCell"/>
</dbReference>
<comment type="caution">
    <text evidence="5">The sequence shown here is derived from an EMBL/GenBank/DDBJ whole genome shotgun (WGS) entry which is preliminary data.</text>
</comment>
<evidence type="ECO:0008006" key="7">
    <source>
        <dbReference type="Google" id="ProtNLM"/>
    </source>
</evidence>
<gene>
    <name evidence="5" type="ORF">MEUPH1_LOCUS25831</name>
</gene>
<dbReference type="GO" id="GO:0003677">
    <property type="term" value="F:DNA binding"/>
    <property type="evidence" value="ECO:0007669"/>
    <property type="project" value="InterPro"/>
</dbReference>
<reference evidence="5 6" key="1">
    <citation type="submission" date="2023-01" db="EMBL/GenBank/DDBJ databases">
        <authorList>
            <person name="Whitehead M."/>
        </authorList>
    </citation>
    <scope>NUCLEOTIDE SEQUENCE [LARGE SCALE GENOMIC DNA]</scope>
</reference>
<protein>
    <recommendedName>
        <fullName evidence="7">BESS domain-containing protein</fullName>
    </recommendedName>
</protein>
<dbReference type="InterPro" id="IPR006578">
    <property type="entry name" value="MADF-dom"/>
</dbReference>
<dbReference type="PANTHER" id="PTHR12243">
    <property type="entry name" value="MADF DOMAIN TRANSCRIPTION FACTOR"/>
    <property type="match status" value="1"/>
</dbReference>
<accession>A0AAV0XTL4</accession>
<comment type="subcellular location">
    <subcellularLocation>
        <location evidence="1">Nucleus</location>
    </subcellularLocation>
</comment>
<dbReference type="PANTHER" id="PTHR12243:SF67">
    <property type="entry name" value="COREPRESSOR OF PANGOLIN, ISOFORM A-RELATED"/>
    <property type="match status" value="1"/>
</dbReference>
<name>A0AAV0XTL4_9HEMI</name>
<sequence length="283" mass="31839">MASSFLIAGSGVKTKWQYLRDTYRRELAKTNQLTGSASGGDSKWKYFQLMGFLNDTYASRVVVGNLPNPQQSDGDDASVSGGSPNQSMSHIDHELMNSQSGEQEPDDLQLEEQQTGKSSCSSITPGVSQVPKKIFKSPKNKFRQKKDALNDLVQLEKVKVAHLQELKNKKEDEEKKDEDYFFVMSLLPHLRAIPLSQKLQMRIKLQQVLLECQSINQNCTPYDTSIPVASPPDYSNWSSSVSTSPQQCNWNTRSYSPSEVEPVQQTVNPDQELLTNFLHFKNA</sequence>
<dbReference type="EMBL" id="CARXXK010001016">
    <property type="protein sequence ID" value="CAI6371885.1"/>
    <property type="molecule type" value="Genomic_DNA"/>
</dbReference>
<dbReference type="Proteomes" id="UP001160148">
    <property type="component" value="Unassembled WGS sequence"/>
</dbReference>
<evidence type="ECO:0000313" key="5">
    <source>
        <dbReference type="EMBL" id="CAI6371885.1"/>
    </source>
</evidence>
<evidence type="ECO:0000256" key="1">
    <source>
        <dbReference type="PROSITE-ProRule" id="PRU00371"/>
    </source>
</evidence>
<organism evidence="5 6">
    <name type="scientific">Macrosiphum euphorbiae</name>
    <name type="common">potato aphid</name>
    <dbReference type="NCBI Taxonomy" id="13131"/>
    <lineage>
        <taxon>Eukaryota</taxon>
        <taxon>Metazoa</taxon>
        <taxon>Ecdysozoa</taxon>
        <taxon>Arthropoda</taxon>
        <taxon>Hexapoda</taxon>
        <taxon>Insecta</taxon>
        <taxon>Pterygota</taxon>
        <taxon>Neoptera</taxon>
        <taxon>Paraneoptera</taxon>
        <taxon>Hemiptera</taxon>
        <taxon>Sternorrhyncha</taxon>
        <taxon>Aphidomorpha</taxon>
        <taxon>Aphidoidea</taxon>
        <taxon>Aphididae</taxon>
        <taxon>Macrosiphini</taxon>
        <taxon>Macrosiphum</taxon>
    </lineage>
</organism>
<dbReference type="Pfam" id="PF10545">
    <property type="entry name" value="MADF_DNA_bdg"/>
    <property type="match status" value="1"/>
</dbReference>
<dbReference type="InterPro" id="IPR004210">
    <property type="entry name" value="BESS_motif"/>
</dbReference>
<dbReference type="Pfam" id="PF02944">
    <property type="entry name" value="BESS"/>
    <property type="match status" value="1"/>
</dbReference>
<feature type="compositionally biased region" description="Polar residues" evidence="2">
    <location>
        <begin position="115"/>
        <end position="125"/>
    </location>
</feature>
<dbReference type="PROSITE" id="PS51031">
    <property type="entry name" value="BESS"/>
    <property type="match status" value="1"/>
</dbReference>
<dbReference type="AlphaFoldDB" id="A0AAV0XTL4"/>
<evidence type="ECO:0000259" key="4">
    <source>
        <dbReference type="PROSITE" id="PS51031"/>
    </source>
</evidence>
<evidence type="ECO:0000256" key="2">
    <source>
        <dbReference type="SAM" id="MobiDB-lite"/>
    </source>
</evidence>
<feature type="region of interest" description="Disordered" evidence="2">
    <location>
        <begin position="64"/>
        <end position="125"/>
    </location>
</feature>
<keyword evidence="6" id="KW-1185">Reference proteome</keyword>
<keyword evidence="1" id="KW-0539">Nucleus</keyword>
<evidence type="ECO:0000313" key="6">
    <source>
        <dbReference type="Proteomes" id="UP001160148"/>
    </source>
</evidence>
<proteinExistence type="predicted"/>
<evidence type="ECO:0000259" key="3">
    <source>
        <dbReference type="PROSITE" id="PS51029"/>
    </source>
</evidence>
<feature type="domain" description="MADF" evidence="3">
    <location>
        <begin position="1"/>
        <end position="58"/>
    </location>
</feature>
<dbReference type="InterPro" id="IPR039353">
    <property type="entry name" value="TF_Adf1"/>
</dbReference>
<dbReference type="PROSITE" id="PS51029">
    <property type="entry name" value="MADF"/>
    <property type="match status" value="1"/>
</dbReference>
<feature type="domain" description="BESS" evidence="4">
    <location>
        <begin position="176"/>
        <end position="215"/>
    </location>
</feature>